<dbReference type="EMBL" id="LJSX01000017">
    <property type="protein sequence ID" value="KPQ10197.1"/>
    <property type="molecule type" value="Genomic_DNA"/>
</dbReference>
<feature type="compositionally biased region" description="Pro residues" evidence="8">
    <location>
        <begin position="480"/>
        <end position="489"/>
    </location>
</feature>
<comment type="similarity">
    <text evidence="7">Belongs to the transglycosylase MltG family.</text>
</comment>
<evidence type="ECO:0000313" key="9">
    <source>
        <dbReference type="EMBL" id="KPQ10197.1"/>
    </source>
</evidence>
<dbReference type="GO" id="GO:0005886">
    <property type="term" value="C:plasma membrane"/>
    <property type="evidence" value="ECO:0007669"/>
    <property type="project" value="UniProtKB-SubCell"/>
</dbReference>
<dbReference type="GO" id="GO:0009252">
    <property type="term" value="P:peptidoglycan biosynthetic process"/>
    <property type="evidence" value="ECO:0007669"/>
    <property type="project" value="UniProtKB-UniRule"/>
</dbReference>
<keyword evidence="6 7" id="KW-0961">Cell wall biogenesis/degradation</keyword>
<dbReference type="Gene3D" id="3.30.1490.480">
    <property type="entry name" value="Endolytic murein transglycosylase"/>
    <property type="match status" value="1"/>
</dbReference>
<dbReference type="EC" id="4.2.2.29" evidence="7"/>
<feature type="region of interest" description="Disordered" evidence="8">
    <location>
        <begin position="1"/>
        <end position="52"/>
    </location>
</feature>
<keyword evidence="5 7" id="KW-0456">Lyase</keyword>
<feature type="region of interest" description="Disordered" evidence="8">
    <location>
        <begin position="449"/>
        <end position="489"/>
    </location>
</feature>
<dbReference type="CDD" id="cd08010">
    <property type="entry name" value="MltG_like"/>
    <property type="match status" value="1"/>
</dbReference>
<dbReference type="InterPro" id="IPR003770">
    <property type="entry name" value="MLTG-like"/>
</dbReference>
<evidence type="ECO:0000256" key="6">
    <source>
        <dbReference type="ARBA" id="ARBA00023316"/>
    </source>
</evidence>
<dbReference type="Pfam" id="PF02618">
    <property type="entry name" value="YceG"/>
    <property type="match status" value="1"/>
</dbReference>
<dbReference type="PANTHER" id="PTHR30518">
    <property type="entry name" value="ENDOLYTIC MUREIN TRANSGLYCOSYLASE"/>
    <property type="match status" value="1"/>
</dbReference>
<comment type="catalytic activity">
    <reaction evidence="7">
        <text>a peptidoglycan chain = a peptidoglycan chain with N-acetyl-1,6-anhydromuramyl-[peptide] at the reducing end + a peptidoglycan chain with N-acetylglucosamine at the non-reducing end.</text>
        <dbReference type="EC" id="4.2.2.29"/>
    </reaction>
</comment>
<dbReference type="OrthoDB" id="9814591at2"/>
<name>A0A0P7X5K6_9HYPH</name>
<dbReference type="AlphaFoldDB" id="A0A0P7X5K6"/>
<sequence>MFSRRPSKDDAASDQQHDPTGREGRRIAPRSPGEAIKPAIAPPPPPRIRRPRGGLLSTLSGLFSFFALICMIAVIGLVLVARQAAAPGPLDQDQVVVIPRNTGTAGIAEILAREGVIEQPLLFQIATVISGQRGNLKAGEFAFRANTSMNEAMEIIAQGRSLLHSVTIPEGRTSYQIVNLLNENEILDGEITEVPEEGSLMPDTYRFERGTNRMQIIQAMQRAQTRELTRIWERRADDLPLETPEELVILASIVEKETGRADERPRVAGVFINRLNQGMRLQSDPTIVYGLVGGEGTLGRGIRRSEIQAETPYNTYVISGLPPGPIANPGRAAMEAVANPSRTDELFFVADGTGGHTFSRTYDQHRRAVTRWREIESERREEQIDRVDEAEEVLDQQGNLEPRPRPASPTNMDDRAFANVRDPGRVGLSVDVSEGTPLDPLAFTGFDLNAPQTVPELPPPPGEEGAMTDSASPGTIPVTILPPPRPATL</sequence>
<keyword evidence="2 7" id="KW-0812">Transmembrane</keyword>
<comment type="function">
    <text evidence="7">Functions as a peptidoglycan terminase that cleaves nascent peptidoglycan strands endolytically to terminate their elongation.</text>
</comment>
<evidence type="ECO:0000313" key="10">
    <source>
        <dbReference type="EMBL" id="SCC80933.1"/>
    </source>
</evidence>
<proteinExistence type="inferred from homology"/>
<dbReference type="PATRIC" id="fig|1653334.4.peg.6"/>
<evidence type="ECO:0000256" key="5">
    <source>
        <dbReference type="ARBA" id="ARBA00023239"/>
    </source>
</evidence>
<keyword evidence="3 7" id="KW-1133">Transmembrane helix</keyword>
<dbReference type="Gene3D" id="3.30.160.60">
    <property type="entry name" value="Classic Zinc Finger"/>
    <property type="match status" value="1"/>
</dbReference>
<feature type="compositionally biased region" description="Basic and acidic residues" evidence="8">
    <location>
        <begin position="1"/>
        <end position="26"/>
    </location>
</feature>
<evidence type="ECO:0000313" key="11">
    <source>
        <dbReference type="Proteomes" id="UP000050497"/>
    </source>
</evidence>
<reference evidence="9 11" key="1">
    <citation type="submission" date="2015-09" db="EMBL/GenBank/DDBJ databases">
        <title>Identification and resolution of microdiversity through metagenomic sequencing of parallel consortia.</title>
        <authorList>
            <person name="Nelson W.C."/>
            <person name="Romine M.F."/>
            <person name="Lindemann S.R."/>
        </authorList>
    </citation>
    <scope>NUCLEOTIDE SEQUENCE [LARGE SCALE GENOMIC DNA]</scope>
    <source>
        <strain evidence="9">HL-109</strain>
    </source>
</reference>
<evidence type="ECO:0000256" key="4">
    <source>
        <dbReference type="ARBA" id="ARBA00023136"/>
    </source>
</evidence>
<dbReference type="GO" id="GO:0071555">
    <property type="term" value="P:cell wall organization"/>
    <property type="evidence" value="ECO:0007669"/>
    <property type="project" value="UniProtKB-KW"/>
</dbReference>
<dbReference type="Proteomes" id="UP000050497">
    <property type="component" value="Unassembled WGS sequence"/>
</dbReference>
<dbReference type="Proteomes" id="UP000182800">
    <property type="component" value="Unassembled WGS sequence"/>
</dbReference>
<reference evidence="10 12" key="2">
    <citation type="submission" date="2016-08" db="EMBL/GenBank/DDBJ databases">
        <authorList>
            <person name="Varghese N."/>
            <person name="Submissions Spin"/>
        </authorList>
    </citation>
    <scope>NUCLEOTIDE SEQUENCE [LARGE SCALE GENOMIC DNA]</scope>
    <source>
        <strain evidence="10 12">HL-109</strain>
    </source>
</reference>
<dbReference type="RefSeq" id="WP_074444735.1">
    <property type="nucleotide sequence ID" value="NZ_FMBM01000002.1"/>
</dbReference>
<dbReference type="HAMAP" id="MF_02065">
    <property type="entry name" value="MltG"/>
    <property type="match status" value="1"/>
</dbReference>
<evidence type="ECO:0000256" key="7">
    <source>
        <dbReference type="HAMAP-Rule" id="MF_02065"/>
    </source>
</evidence>
<keyword evidence="4 7" id="KW-0472">Membrane</keyword>
<dbReference type="PANTHER" id="PTHR30518:SF2">
    <property type="entry name" value="ENDOLYTIC MUREIN TRANSGLYCOSYLASE"/>
    <property type="match status" value="1"/>
</dbReference>
<keyword evidence="7" id="KW-0997">Cell inner membrane</keyword>
<evidence type="ECO:0000256" key="2">
    <source>
        <dbReference type="ARBA" id="ARBA00022692"/>
    </source>
</evidence>
<evidence type="ECO:0000256" key="3">
    <source>
        <dbReference type="ARBA" id="ARBA00022989"/>
    </source>
</evidence>
<dbReference type="NCBIfam" id="TIGR00247">
    <property type="entry name" value="endolytic transglycosylase MltG"/>
    <property type="match status" value="1"/>
</dbReference>
<dbReference type="EMBL" id="FMBM01000002">
    <property type="protein sequence ID" value="SCC80933.1"/>
    <property type="molecule type" value="Genomic_DNA"/>
</dbReference>
<feature type="site" description="Important for catalytic activity" evidence="7">
    <location>
        <position position="257"/>
    </location>
</feature>
<protein>
    <recommendedName>
        <fullName evidence="7">Endolytic murein transglycosylase</fullName>
        <ecNumber evidence="7">4.2.2.29</ecNumber>
    </recommendedName>
    <alternativeName>
        <fullName evidence="7">Peptidoglycan lytic transglycosylase</fullName>
    </alternativeName>
    <alternativeName>
        <fullName evidence="7">Peptidoglycan polymerization terminase</fullName>
    </alternativeName>
</protein>
<dbReference type="GO" id="GO:0008932">
    <property type="term" value="F:lytic endotransglycosylase activity"/>
    <property type="evidence" value="ECO:0007669"/>
    <property type="project" value="UniProtKB-UniRule"/>
</dbReference>
<evidence type="ECO:0000256" key="8">
    <source>
        <dbReference type="SAM" id="MobiDB-lite"/>
    </source>
</evidence>
<keyword evidence="12" id="KW-1185">Reference proteome</keyword>
<organism evidence="9 11">
    <name type="scientific">Saliniramus fredricksonii</name>
    <dbReference type="NCBI Taxonomy" id="1653334"/>
    <lineage>
        <taxon>Bacteria</taxon>
        <taxon>Pseudomonadati</taxon>
        <taxon>Pseudomonadota</taxon>
        <taxon>Alphaproteobacteria</taxon>
        <taxon>Hyphomicrobiales</taxon>
        <taxon>Salinarimonadaceae</taxon>
        <taxon>Saliniramus</taxon>
    </lineage>
</organism>
<comment type="caution">
    <text evidence="9">The sequence shown here is derived from an EMBL/GenBank/DDBJ whole genome shotgun (WGS) entry which is preliminary data.</text>
</comment>
<evidence type="ECO:0000313" key="12">
    <source>
        <dbReference type="Proteomes" id="UP000182800"/>
    </source>
</evidence>
<accession>A0A0P7X5K6</accession>
<gene>
    <name evidence="7" type="primary">mltG</name>
    <name evidence="10" type="ORF">GA0071312_1862</name>
    <name evidence="9" type="ORF">HLUCCO17_11405</name>
</gene>
<feature type="transmembrane region" description="Helical" evidence="7">
    <location>
        <begin position="55"/>
        <end position="81"/>
    </location>
</feature>
<comment type="subcellular location">
    <subcellularLocation>
        <location evidence="7">Cell inner membrane</location>
        <topology evidence="7">Single-pass membrane protein</topology>
    </subcellularLocation>
</comment>
<keyword evidence="1 7" id="KW-1003">Cell membrane</keyword>
<dbReference type="STRING" id="1653334.GA0071312_1862"/>
<evidence type="ECO:0000256" key="1">
    <source>
        <dbReference type="ARBA" id="ARBA00022475"/>
    </source>
</evidence>